<dbReference type="InterPro" id="IPR006076">
    <property type="entry name" value="FAD-dep_OxRdtase"/>
</dbReference>
<dbReference type="PANTHER" id="PTHR13847">
    <property type="entry name" value="SARCOSINE DEHYDROGENASE-RELATED"/>
    <property type="match status" value="1"/>
</dbReference>
<dbReference type="InterPro" id="IPR036188">
    <property type="entry name" value="FAD/NAD-bd_sf"/>
</dbReference>
<dbReference type="Pfam" id="PF01266">
    <property type="entry name" value="DAO"/>
    <property type="match status" value="1"/>
</dbReference>
<evidence type="ECO:0000313" key="3">
    <source>
        <dbReference type="Proteomes" id="UP001560267"/>
    </source>
</evidence>
<name>A0ABV3Y582_9ACTN</name>
<dbReference type="RefSeq" id="WP_369084923.1">
    <property type="nucleotide sequence ID" value="NZ_JBFSHR010000077.1"/>
</dbReference>
<dbReference type="SUPFAM" id="SSF51905">
    <property type="entry name" value="FAD/NAD(P)-binding domain"/>
    <property type="match status" value="1"/>
</dbReference>
<dbReference type="PANTHER" id="PTHR13847:SF285">
    <property type="entry name" value="FAD DEPENDENT OXIDOREDUCTASE DOMAIN-CONTAINING PROTEIN"/>
    <property type="match status" value="1"/>
</dbReference>
<sequence>MSRDIHVRHWPAQRDDPYWTRAPQRTGYWLEEVARTSSSEPTAHQLLGDHKADVVIIGGGFAGLWVAYFLAEAAPNLHVAIIEADTCGSGASGRNAGFMTGWWDELDVLTNLYGEERAIQACIAIDESIAAIGDWCVRHDVDAWYRQGEYLAVATPGQHHLLDLPNVATAARLGRDASLGVINQDDLSHRIRSPLFGDAIRMPLAATIHPARLAKGLRRVVLEQGVTIYEHSPVITLRIDSRIEVVTTAGRLGAPKGVVTMGAWAGSLWPLRRLGITMASYIVATEPVPGFLAEIGWTSSECICDLRKALHYFRTTPDGRIIFGGGATRAVYRNARMIERSGAPKAPVAELRASMARFFPELTDVPFAAAWGGPVDFSPIHLPIVDTIDGDRLFFVYGFSGNGVAPSHAVAKELTKSILNASPLSDTWMPQISTLRHRFPMDPIRSLGARIIQEAIIRNEKRQDHGQNSIWLSKFLSLPNQLGFPF</sequence>
<comment type="caution">
    <text evidence="2">The sequence shown here is derived from an EMBL/GenBank/DDBJ whole genome shotgun (WGS) entry which is preliminary data.</text>
</comment>
<dbReference type="EC" id="1.-.-.-" evidence="2"/>
<dbReference type="Proteomes" id="UP001560267">
    <property type="component" value="Unassembled WGS sequence"/>
</dbReference>
<protein>
    <submittedName>
        <fullName evidence="2">NAD(P)/FAD-dependent oxidoreductase</fullName>
        <ecNumber evidence="2">1.-.-.-</ecNumber>
    </submittedName>
</protein>
<dbReference type="GO" id="GO:0016491">
    <property type="term" value="F:oxidoreductase activity"/>
    <property type="evidence" value="ECO:0007669"/>
    <property type="project" value="UniProtKB-KW"/>
</dbReference>
<keyword evidence="2" id="KW-0560">Oxidoreductase</keyword>
<dbReference type="Gene3D" id="3.50.50.60">
    <property type="entry name" value="FAD/NAD(P)-binding domain"/>
    <property type="match status" value="1"/>
</dbReference>
<organism evidence="2 3">
    <name type="scientific">Ferrimicrobium acidiphilum</name>
    <dbReference type="NCBI Taxonomy" id="121039"/>
    <lineage>
        <taxon>Bacteria</taxon>
        <taxon>Bacillati</taxon>
        <taxon>Actinomycetota</taxon>
        <taxon>Acidimicrobiia</taxon>
        <taxon>Acidimicrobiales</taxon>
        <taxon>Acidimicrobiaceae</taxon>
        <taxon>Ferrimicrobium</taxon>
    </lineage>
</organism>
<feature type="domain" description="FAD dependent oxidoreductase" evidence="1">
    <location>
        <begin position="53"/>
        <end position="416"/>
    </location>
</feature>
<reference evidence="2 3" key="1">
    <citation type="submission" date="2024-07" db="EMBL/GenBank/DDBJ databases">
        <title>Draft Genome Sequence of Ferrimicrobium acidiphilum Strain YE2023, Isolated from a Pulp of Bioleach Reactor.</title>
        <authorList>
            <person name="Elkina Y.A."/>
            <person name="Bulaeva A.G."/>
            <person name="Beletsky A.V."/>
            <person name="Mardanov A.V."/>
        </authorList>
    </citation>
    <scope>NUCLEOTIDE SEQUENCE [LARGE SCALE GENOMIC DNA]</scope>
    <source>
        <strain evidence="2 3">YE2023</strain>
    </source>
</reference>
<keyword evidence="3" id="KW-1185">Reference proteome</keyword>
<evidence type="ECO:0000259" key="1">
    <source>
        <dbReference type="Pfam" id="PF01266"/>
    </source>
</evidence>
<gene>
    <name evidence="2" type="ORF">AB6A68_12940</name>
</gene>
<evidence type="ECO:0000313" key="2">
    <source>
        <dbReference type="EMBL" id="MEX6430731.1"/>
    </source>
</evidence>
<dbReference type="Gene3D" id="3.30.9.10">
    <property type="entry name" value="D-Amino Acid Oxidase, subunit A, domain 2"/>
    <property type="match status" value="1"/>
</dbReference>
<accession>A0ABV3Y582</accession>
<proteinExistence type="predicted"/>
<dbReference type="EMBL" id="JBFSHR010000077">
    <property type="protein sequence ID" value="MEX6430731.1"/>
    <property type="molecule type" value="Genomic_DNA"/>
</dbReference>